<protein>
    <recommendedName>
        <fullName evidence="3">Tail assembly protein</fullName>
    </recommendedName>
</protein>
<keyword evidence="2" id="KW-1185">Reference proteome</keyword>
<evidence type="ECO:0000313" key="2">
    <source>
        <dbReference type="Proteomes" id="UP000009398"/>
    </source>
</evidence>
<dbReference type="RefSeq" id="YP_007111892.1">
    <property type="nucleotide sequence ID" value="NC_019713.1"/>
</dbReference>
<reference evidence="1 2" key="1">
    <citation type="journal article" date="2012" name="J. Virol.">
        <title>Genome Sequence of Temperate Vibrio parahaemolyticus Bacteriophage vB_VpaS_MAR10.</title>
        <authorList>
            <person name="Alanis Villa A."/>
            <person name="Kropinski A.M."/>
            <person name="Abbasifar R."/>
            <person name="Abbasifar A."/>
            <person name="Griffiths M.W."/>
        </authorList>
    </citation>
    <scope>NUCLEOTIDE SEQUENCE [LARGE SCALE GENOMIC DNA]</scope>
</reference>
<dbReference type="OrthoDB" id="3974at10239"/>
<dbReference type="KEGG" id="vg:14181777"/>
<gene>
    <name evidence="1" type="ORF">MAR10_045</name>
</gene>
<evidence type="ECO:0008006" key="3">
    <source>
        <dbReference type="Google" id="ProtNLM"/>
    </source>
</evidence>
<evidence type="ECO:0000313" key="1">
    <source>
        <dbReference type="EMBL" id="AFV81278.1"/>
    </source>
</evidence>
<dbReference type="Proteomes" id="UP000009398">
    <property type="component" value="Segment"/>
</dbReference>
<name>K7R9D9_9CAUD</name>
<accession>K7R9D9</accession>
<dbReference type="EMBL" id="JX556418">
    <property type="protein sequence ID" value="AFV81278.1"/>
    <property type="molecule type" value="Genomic_DNA"/>
</dbReference>
<sequence>MADGYLLTGALWSQLIPDPPIPTPQPLYDGGRNLTYASPGSVRAREQPPTGRKAYSHLGFWEDFKNTLFIQPQEIDLGAILTASTHSIKVWSSYETTLTAPSVTATGTTGLEISGTTSNVKLYPYGGFQDYTVSVTMGVVGVLDAKYKWEFPSIPDALKTLSITGTRVIIYDAPPQKRVQEKLSWKTQVIKTINTDEQRLRLRERPEYSVTYKALLRIEDSTAYEAMMFGLGSGALAVPLWHESVRHNGTIPAGAKSINIPTNLSNFAQGQRVVLWAGMDSYETVELASVGSGTMSFKAATLRAWESPLVIPLYYGNVDKSSYGKYRVSAVASTVQYTMVDTLDIGTRQPYPTYEGLAILTDTLFTFSKNAPTDIHHDTHELKLGFKPPTNVAKFKYPSVTKDWDVVLYGQEDVLNFKKWLNLLGGQQKPFWYRTGRKEILPFGTSLTTGKDLKIKDVGYAEYYAGVATRKWIAVQRKSDMSWQYFSVTKATKGESSPGDSKFEILTLDRNLPYEIDPSAVEMICLLIPVRLASDEVVIDWEDLTYARSSLKILEVSK</sequence>
<dbReference type="GeneID" id="14181777"/>
<proteinExistence type="predicted"/>
<organism evidence="1 2">
    <name type="scientific">Vibrio phage vB_VpaS_MAR10</name>
    <dbReference type="NCBI Taxonomy" id="1229755"/>
    <lineage>
        <taxon>Viruses</taxon>
        <taxon>Duplodnaviria</taxon>
        <taxon>Heunggongvirae</taxon>
        <taxon>Uroviricota</taxon>
        <taxon>Caudoviricetes</taxon>
        <taxon>Mardecavirus</taxon>
        <taxon>Mardecavirus MAR10</taxon>
    </lineage>
</organism>